<proteinExistence type="inferred from homology"/>
<evidence type="ECO:0000259" key="5">
    <source>
        <dbReference type="Pfam" id="PF00460"/>
    </source>
</evidence>
<feature type="domain" description="Flagellar basal body rod protein N-terminal" evidence="5">
    <location>
        <begin position="7"/>
        <end position="37"/>
    </location>
</feature>
<dbReference type="InterPro" id="IPR001444">
    <property type="entry name" value="Flag_bb_rod_N"/>
</dbReference>
<evidence type="ECO:0000256" key="2">
    <source>
        <dbReference type="ARBA" id="ARBA00009677"/>
    </source>
</evidence>
<comment type="subcellular location">
    <subcellularLocation>
        <location evidence="1 4">Bacterial flagellum basal body</location>
    </subcellularLocation>
</comment>
<gene>
    <name evidence="7" type="ORF">SAMN05660710_02695</name>
</gene>
<keyword evidence="7" id="KW-0282">Flagellum</keyword>
<evidence type="ECO:0000313" key="8">
    <source>
        <dbReference type="Proteomes" id="UP000199502"/>
    </source>
</evidence>
<dbReference type="EMBL" id="FMVT01000009">
    <property type="protein sequence ID" value="SCY77199.1"/>
    <property type="molecule type" value="Genomic_DNA"/>
</dbReference>
<protein>
    <recommendedName>
        <fullName evidence="4">Flagellar hook protein FlgE</fullName>
    </recommendedName>
</protein>
<dbReference type="PANTHER" id="PTHR30435">
    <property type="entry name" value="FLAGELLAR PROTEIN"/>
    <property type="match status" value="1"/>
</dbReference>
<accession>A0A1G5INN5</accession>
<comment type="similarity">
    <text evidence="2 4">Belongs to the flagella basal body rod proteins family.</text>
</comment>
<name>A0A1G5INN5_9RHOB</name>
<dbReference type="GO" id="GO:0009425">
    <property type="term" value="C:bacterial-type flagellum basal body"/>
    <property type="evidence" value="ECO:0007669"/>
    <property type="project" value="UniProtKB-SubCell"/>
</dbReference>
<dbReference type="NCBIfam" id="TIGR03506">
    <property type="entry name" value="FlgEFG_subfam"/>
    <property type="match status" value="1"/>
</dbReference>
<keyword evidence="8" id="KW-1185">Reference proteome</keyword>
<organism evidence="7 8">
    <name type="scientific">Paracoccus tibetensis</name>
    <dbReference type="NCBI Taxonomy" id="336292"/>
    <lineage>
        <taxon>Bacteria</taxon>
        <taxon>Pseudomonadati</taxon>
        <taxon>Pseudomonadota</taxon>
        <taxon>Alphaproteobacteria</taxon>
        <taxon>Rhodobacterales</taxon>
        <taxon>Paracoccaceae</taxon>
        <taxon>Paracoccus</taxon>
    </lineage>
</organism>
<feature type="domain" description="Flagellar basal-body/hook protein C-terminal" evidence="6">
    <location>
        <begin position="396"/>
        <end position="436"/>
    </location>
</feature>
<keyword evidence="3 4" id="KW-0975">Bacterial flagellum</keyword>
<dbReference type="GO" id="GO:0071978">
    <property type="term" value="P:bacterial-type flagellum-dependent swarming motility"/>
    <property type="evidence" value="ECO:0007669"/>
    <property type="project" value="TreeGrafter"/>
</dbReference>
<dbReference type="GO" id="GO:0005829">
    <property type="term" value="C:cytosol"/>
    <property type="evidence" value="ECO:0007669"/>
    <property type="project" value="TreeGrafter"/>
</dbReference>
<evidence type="ECO:0000313" key="7">
    <source>
        <dbReference type="EMBL" id="SCY77199.1"/>
    </source>
</evidence>
<dbReference type="InterPro" id="IPR037925">
    <property type="entry name" value="FlgE/F/G-like"/>
</dbReference>
<keyword evidence="7" id="KW-0969">Cilium</keyword>
<evidence type="ECO:0000256" key="4">
    <source>
        <dbReference type="RuleBase" id="RU362116"/>
    </source>
</evidence>
<evidence type="ECO:0000259" key="6">
    <source>
        <dbReference type="Pfam" id="PF06429"/>
    </source>
</evidence>
<comment type="function">
    <text evidence="4">A flexible structure which links the flagellar filament to the drive apparatus in the basal body.</text>
</comment>
<evidence type="ECO:0000256" key="3">
    <source>
        <dbReference type="ARBA" id="ARBA00023143"/>
    </source>
</evidence>
<dbReference type="OrthoDB" id="8372879at2"/>
<keyword evidence="7" id="KW-0966">Cell projection</keyword>
<dbReference type="GO" id="GO:0009424">
    <property type="term" value="C:bacterial-type flagellum hook"/>
    <property type="evidence" value="ECO:0007669"/>
    <property type="project" value="TreeGrafter"/>
</dbReference>
<dbReference type="Proteomes" id="UP000199502">
    <property type="component" value="Unassembled WGS sequence"/>
</dbReference>
<evidence type="ECO:0000256" key="1">
    <source>
        <dbReference type="ARBA" id="ARBA00004117"/>
    </source>
</evidence>
<dbReference type="InterPro" id="IPR020013">
    <property type="entry name" value="Flagellar_FlgE/F/G"/>
</dbReference>
<sequence length="438" mass="45891">MSLSSAMNAGVSGLAANSSRLGTISDNIANSGTFGYKRVESEFHSIVLNQTRVAGLYSAGGVRVTTSRIIDEDGALTTTTNPLDLAISGRGFLPVTSAADLDNGMSQMPFMMTRTGSFRADQNGILRTDGGLVLLGWAVDSNGNVPLASRDTVGTLEPVRIQTNQASGDPTNRISLGVNLPATETRAGSSGAELPLRVEYYGNLGTAEYLDVKFEPTLATGVGMSNTWTMTISDSATDPAANPIASYRVIFNDTQALGGSIVDVIALDGAEYDRANGTVQLNVGGGGISMFVGVPGGGAGLKQLSASFSPTNIVKNGSPVGNLVSVEIDQDGFIRASYDTGFIKRLYQIPLVDVPNPNGLITTDGQSFKISPISGSFFLWDAGDGPTGNILGYAREASTTDVAQELTELITTQRAYSSNAKIIQTVDEMLQETTNIKR</sequence>
<dbReference type="Pfam" id="PF00460">
    <property type="entry name" value="Flg_bb_rod"/>
    <property type="match status" value="1"/>
</dbReference>
<dbReference type="InterPro" id="IPR010930">
    <property type="entry name" value="Flg_bb/hook_C_dom"/>
</dbReference>
<dbReference type="AlphaFoldDB" id="A0A1G5INN5"/>
<dbReference type="SUPFAM" id="SSF117143">
    <property type="entry name" value="Flagellar hook protein flgE"/>
    <property type="match status" value="1"/>
</dbReference>
<dbReference type="Pfam" id="PF06429">
    <property type="entry name" value="Flg_bbr_C"/>
    <property type="match status" value="1"/>
</dbReference>
<dbReference type="PANTHER" id="PTHR30435:SF1">
    <property type="entry name" value="FLAGELLAR HOOK PROTEIN FLGE"/>
    <property type="match status" value="1"/>
</dbReference>
<dbReference type="STRING" id="336292.SAMN05660710_02695"/>
<dbReference type="RefSeq" id="WP_090745496.1">
    <property type="nucleotide sequence ID" value="NZ_FMVT01000009.1"/>
</dbReference>
<reference evidence="7 8" key="1">
    <citation type="submission" date="2016-10" db="EMBL/GenBank/DDBJ databases">
        <authorList>
            <person name="de Groot N.N."/>
        </authorList>
    </citation>
    <scope>NUCLEOTIDE SEQUENCE [LARGE SCALE GENOMIC DNA]</scope>
    <source>
        <strain evidence="7 8">CGMCC 1.8925</strain>
    </source>
</reference>